<keyword evidence="1" id="KW-0378">Hydrolase</keyword>
<evidence type="ECO:0000313" key="2">
    <source>
        <dbReference type="Proteomes" id="UP001489719"/>
    </source>
</evidence>
<name>A0ACC3TFG7_9ASCO</name>
<protein>
    <submittedName>
        <fullName evidence="1">P-loop containing nucleoside triphosphate hydrolase protein</fullName>
    </submittedName>
</protein>
<evidence type="ECO:0000313" key="1">
    <source>
        <dbReference type="EMBL" id="KAK9319854.1"/>
    </source>
</evidence>
<sequence>MRYIQSLLPLSLLAISIALLFQPIFGFVRRLIKRSRQSNILLHGDDTLTIVPSRTSSIADDEHLYRLNTTESSAEYSEGVTPTEIASPEVGAVEDNDVDIVFLRPRNVRLRAALEHIFLFGLITVHTVAIAISIFYRPPDDSGRLSKAHLISIGFWTYALLLAFGKNSRIIMDVPRAFWSHSSILYFTQWLVSIIQIHSIFVVQHDSLYKVVAVVDFVFGFSLWTVSMTSPQGRVPGYVETRKGTQPNPEPYASLYEILTLAWMYSLLFKGLKRTLTMDDVWDLSPRFRVKSILADYRALKKSSFPMRLFRYCRRDLFYSGLWTVVQAFLSFGPTLLIRAILGYLEDPSSRPRHMAWVYVGLLSVAPLIIAVCSVQSQWGFRGIAIRLRELIVGELYAKSLLRNAASLSGEEDHESKDKKVKKENEDDETAPLTTGSIINLMAVDSFVISDACTQVQQLITVVVMLVISFALLFDTLGISAIAAIISMFALVPGNYWTARQFGKTMREMMALTDQRIQKTNEVLQSIKIIKYFAWEPSFYDVLHGIRNKETEKLRKRYILCDNLCFCASLVGLTIAGFLWYGFTPTVTFFTFGFYTLVAKEELTATIAFTSIALFSLMRTPMEILVDVFSSIVEASVSMKRIDRFLSEEGTTKYEQLSIPSDADSPYIGFQGATFSWGTGIKEREFKLQNISIDFPVGKLTVVVGPTGSGKTSLLMALLGEMKLLKGEVFLPSRRDGNPPKPDPETGMTDSVAYCAQQPWLLNDSIRNNITFGSRYIESRYKQCVHACALLRDFDILEYGDQTQIGEKGIALSGGQKQRISLARALYSSAKHLLLDDCLSAVDSHSAHWIYEKCILGPLMKGRTCILVSHNVALTLVGADHVVAIDNGKIKVQGTAAEVYRSGALGEDDGIQNSVSQNSSRNPSRTASSLSLAPKLKSTVQVDEVNENDEPEDPETEILLKSHENPQQIEDSEQGRVSFDVYLTYLRSMGSYFFWALITSIYISQQLIQLAQTYWLREWTNDLPDEGIQQVNANPSSHRSSSHYLWVYGLASIAYIVISILRIFVIFMGVVRASKRLFKLLLQAVLRATPRFFDTTPVGRILNRFSKDIETIDMNVGPDVYSIGHTTLLLFFVVITISFVFPAFLIAGAVIGVIYAGFTACYLSSARDLRRINSVTRSPIYQHFGETLAGLSTIRAYGCEKRFVEGNIERLEYNTRPYWTFWGLMGWLMLRTELIGGAVLAVTSGFLVSSVDKIDAGLAGLCLTYAITFGQTTIWFVTSYTNIEMNMNSVERVKEYMNLESEAPDVIDESRPPADWPDKGAISVENLTLRYAPELPKVIDDISFEVRPRWKVGIVGRTGAGKSTIAGAFFRFLEAETGSISIDGIDIAKIGLRDLRTGLAIIPQDPTLFTGTIRSNLDPFDMYADTDIFQALRRVKLIDTTPLPADELTGEQKSNVFYNLSSPVTEGGGNLSQGQRQLVCLARSLLKSPRVIILDEATASIDYETDAQIQLTIRQEFSQSTILTIAHRLRSIIDYDMILVLDSGRVKEYNKPHLLLQDADSVFRSMCESSGELEALEQLAAEAYALQT</sequence>
<gene>
    <name evidence="1" type="ORF">V1517DRAFT_356877</name>
</gene>
<reference evidence="2" key="1">
    <citation type="journal article" date="2024" name="Front. Bioeng. Biotechnol.">
        <title>Genome-scale model development and genomic sequencing of the oleaginous clade Lipomyces.</title>
        <authorList>
            <person name="Czajka J.J."/>
            <person name="Han Y."/>
            <person name="Kim J."/>
            <person name="Mondo S.J."/>
            <person name="Hofstad B.A."/>
            <person name="Robles A."/>
            <person name="Haridas S."/>
            <person name="Riley R."/>
            <person name="LaButti K."/>
            <person name="Pangilinan J."/>
            <person name="Andreopoulos W."/>
            <person name="Lipzen A."/>
            <person name="Yan J."/>
            <person name="Wang M."/>
            <person name="Ng V."/>
            <person name="Grigoriev I.V."/>
            <person name="Spatafora J.W."/>
            <person name="Magnuson J.K."/>
            <person name="Baker S.E."/>
            <person name="Pomraning K.R."/>
        </authorList>
    </citation>
    <scope>NUCLEOTIDE SEQUENCE [LARGE SCALE GENOMIC DNA]</scope>
    <source>
        <strain evidence="2">CBS 10300</strain>
    </source>
</reference>
<organism evidence="1 2">
    <name type="scientific">Lipomyces orientalis</name>
    <dbReference type="NCBI Taxonomy" id="1233043"/>
    <lineage>
        <taxon>Eukaryota</taxon>
        <taxon>Fungi</taxon>
        <taxon>Dikarya</taxon>
        <taxon>Ascomycota</taxon>
        <taxon>Saccharomycotina</taxon>
        <taxon>Lipomycetes</taxon>
        <taxon>Lipomycetales</taxon>
        <taxon>Lipomycetaceae</taxon>
        <taxon>Lipomyces</taxon>
    </lineage>
</organism>
<dbReference type="EMBL" id="MU970157">
    <property type="protein sequence ID" value="KAK9319854.1"/>
    <property type="molecule type" value="Genomic_DNA"/>
</dbReference>
<comment type="caution">
    <text evidence="1">The sequence shown here is derived from an EMBL/GenBank/DDBJ whole genome shotgun (WGS) entry which is preliminary data.</text>
</comment>
<accession>A0ACC3TFG7</accession>
<dbReference type="Proteomes" id="UP001489719">
    <property type="component" value="Unassembled WGS sequence"/>
</dbReference>
<proteinExistence type="predicted"/>
<keyword evidence="2" id="KW-1185">Reference proteome</keyword>
<feature type="non-terminal residue" evidence="1">
    <location>
        <position position="1588"/>
    </location>
</feature>